<evidence type="ECO:0000313" key="3">
    <source>
        <dbReference type="Proteomes" id="UP000016928"/>
    </source>
</evidence>
<dbReference type="Pfam" id="PF09994">
    <property type="entry name" value="T6SS_Tle1-like_cat"/>
    <property type="match status" value="1"/>
</dbReference>
<accession>N4TEI7</accession>
<dbReference type="InterPro" id="IPR029058">
    <property type="entry name" value="AB_hydrolase_fold"/>
</dbReference>
<dbReference type="InterPro" id="IPR018712">
    <property type="entry name" value="Tle1-like_cat"/>
</dbReference>
<dbReference type="OrthoDB" id="59699at2759"/>
<dbReference type="PANTHER" id="PTHR33840:SF16">
    <property type="entry name" value="DUF2235 DOMAIN-CONTAINING PROTEIN"/>
    <property type="match status" value="1"/>
</dbReference>
<reference evidence="3" key="1">
    <citation type="submission" date="2012-09" db="EMBL/GenBank/DDBJ databases">
        <title>Genome sequencing and comparative transcriptomics of race 1 and race 4 of banana pathogen: Fusarium oxysporum f. sp. cubense.</title>
        <authorList>
            <person name="Fang X."/>
            <person name="Huang J."/>
        </authorList>
    </citation>
    <scope>NUCLEOTIDE SEQUENCE [LARGE SCALE GENOMIC DNA]</scope>
    <source>
        <strain evidence="3">race 1</strain>
    </source>
</reference>
<dbReference type="PANTHER" id="PTHR33840">
    <property type="match status" value="1"/>
</dbReference>
<dbReference type="HOGENOM" id="CLU_142368_0_0_1"/>
<organism evidence="2 3">
    <name type="scientific">Fusarium oxysporum f. sp. cubense (strain race 1)</name>
    <name type="common">Panama disease fungus</name>
    <dbReference type="NCBI Taxonomy" id="1229664"/>
    <lineage>
        <taxon>Eukaryota</taxon>
        <taxon>Fungi</taxon>
        <taxon>Dikarya</taxon>
        <taxon>Ascomycota</taxon>
        <taxon>Pezizomycotina</taxon>
        <taxon>Sordariomycetes</taxon>
        <taxon>Hypocreomycetidae</taxon>
        <taxon>Hypocreales</taxon>
        <taxon>Nectriaceae</taxon>
        <taxon>Fusarium</taxon>
        <taxon>Fusarium oxysporum species complex</taxon>
    </lineage>
</organism>
<dbReference type="AlphaFoldDB" id="N4TEI7"/>
<proteinExistence type="predicted"/>
<dbReference type="VEuPathDB" id="FungiDB:FOC1_g10016540"/>
<name>N4TEI7_FUSC1</name>
<evidence type="ECO:0000259" key="1">
    <source>
        <dbReference type="Pfam" id="PF09994"/>
    </source>
</evidence>
<dbReference type="EMBL" id="KB731261">
    <property type="protein sequence ID" value="ENH61713.1"/>
    <property type="molecule type" value="Genomic_DNA"/>
</dbReference>
<dbReference type="OMA" id="DGTWHGS"/>
<protein>
    <recommendedName>
        <fullName evidence="1">T6SS Phospholipase effector Tle1-like catalytic domain-containing protein</fullName>
    </recommendedName>
</protein>
<feature type="domain" description="T6SS Phospholipase effector Tle1-like catalytic" evidence="1">
    <location>
        <begin position="64"/>
        <end position="143"/>
    </location>
</feature>
<sequence>MAILSHLPRQSKYARHKREKQGSPKLLFVAFDGTWHGSVKSSKETVVSSLPDLISKGEEVRKIRVNGLGGWGTRRNVITAYRNIADDYNKGDRIIFCGYSRGAWAARYLAMIIECLGLVRDGDTEFFKRLYDACKKDPYLTKANKDDLRRNYKCWS</sequence>
<evidence type="ECO:0000313" key="2">
    <source>
        <dbReference type="EMBL" id="ENH61713.1"/>
    </source>
</evidence>
<reference evidence="3" key="2">
    <citation type="journal article" date="2014" name="PLoS ONE">
        <title>Genome and Transcriptome Analysis of the Fungal Pathogen Fusarium oxysporum f. sp. cubense Causing Banana Vascular Wilt Disease.</title>
        <authorList>
            <person name="Guo L."/>
            <person name="Han L."/>
            <person name="Yang L."/>
            <person name="Zeng H."/>
            <person name="Fan D."/>
            <person name="Zhu Y."/>
            <person name="Feng Y."/>
            <person name="Wang G."/>
            <person name="Peng C."/>
            <person name="Jiang X."/>
            <person name="Zhou D."/>
            <person name="Ni P."/>
            <person name="Liang C."/>
            <person name="Liu L."/>
            <person name="Wang J."/>
            <person name="Mao C."/>
            <person name="Fang X."/>
            <person name="Peng M."/>
            <person name="Huang J."/>
        </authorList>
    </citation>
    <scope>NUCLEOTIDE SEQUENCE [LARGE SCALE GENOMIC DNA]</scope>
    <source>
        <strain evidence="3">race 1</strain>
    </source>
</reference>
<gene>
    <name evidence="2" type="ORF">FOC1_g10016540</name>
</gene>
<dbReference type="SUPFAM" id="SSF53474">
    <property type="entry name" value="alpha/beta-Hydrolases"/>
    <property type="match status" value="1"/>
</dbReference>
<dbReference type="Proteomes" id="UP000016928">
    <property type="component" value="Unassembled WGS sequence"/>
</dbReference>